<reference evidence="2" key="1">
    <citation type="journal article" date="2021" name="Nat. Commun.">
        <title>Genetic determinants of endophytism in the Arabidopsis root mycobiome.</title>
        <authorList>
            <person name="Mesny F."/>
            <person name="Miyauchi S."/>
            <person name="Thiergart T."/>
            <person name="Pickel B."/>
            <person name="Atanasova L."/>
            <person name="Karlsson M."/>
            <person name="Huettel B."/>
            <person name="Barry K.W."/>
            <person name="Haridas S."/>
            <person name="Chen C."/>
            <person name="Bauer D."/>
            <person name="Andreopoulos W."/>
            <person name="Pangilinan J."/>
            <person name="LaButti K."/>
            <person name="Riley R."/>
            <person name="Lipzen A."/>
            <person name="Clum A."/>
            <person name="Drula E."/>
            <person name="Henrissat B."/>
            <person name="Kohler A."/>
            <person name="Grigoriev I.V."/>
            <person name="Martin F.M."/>
            <person name="Hacquard S."/>
        </authorList>
    </citation>
    <scope>NUCLEOTIDE SEQUENCE</scope>
    <source>
        <strain evidence="2">FSSC 5 MPI-SDFR-AT-0091</strain>
    </source>
</reference>
<keyword evidence="1" id="KW-0812">Transmembrane</keyword>
<keyword evidence="1" id="KW-1133">Transmembrane helix</keyword>
<keyword evidence="1" id="KW-0472">Membrane</keyword>
<feature type="transmembrane region" description="Helical" evidence="1">
    <location>
        <begin position="107"/>
        <end position="131"/>
    </location>
</feature>
<dbReference type="EMBL" id="JAGTJS010000001">
    <property type="protein sequence ID" value="KAH7275548.1"/>
    <property type="molecule type" value="Genomic_DNA"/>
</dbReference>
<dbReference type="Proteomes" id="UP000736672">
    <property type="component" value="Unassembled WGS sequence"/>
</dbReference>
<sequence length="144" mass="15160">MDQASACCVIPGDSGSGSAFLGGMVLRVQSIGVFFSLMLLGLGSFFPCLPHDIACSSSLFLFCSHDASGVSCLFAFSLFFARSWRIIGHEAGRARSSLHHDISSGDIIGRGIIGGVFCVCLGHGCVMAFSLSRDVSFFLSSLFS</sequence>
<feature type="transmembrane region" description="Helical" evidence="1">
    <location>
        <begin position="67"/>
        <end position="87"/>
    </location>
</feature>
<accession>A0A9P9L7B2</accession>
<gene>
    <name evidence="2" type="ORF">B0J15DRAFT_18513</name>
</gene>
<proteinExistence type="predicted"/>
<name>A0A9P9L7B2_FUSSL</name>
<evidence type="ECO:0000313" key="2">
    <source>
        <dbReference type="EMBL" id="KAH7275548.1"/>
    </source>
</evidence>
<protein>
    <submittedName>
        <fullName evidence="2">Uncharacterized protein</fullName>
    </submittedName>
</protein>
<evidence type="ECO:0000256" key="1">
    <source>
        <dbReference type="SAM" id="Phobius"/>
    </source>
</evidence>
<feature type="transmembrane region" description="Helical" evidence="1">
    <location>
        <begin position="24"/>
        <end position="47"/>
    </location>
</feature>
<evidence type="ECO:0000313" key="3">
    <source>
        <dbReference type="Proteomes" id="UP000736672"/>
    </source>
</evidence>
<comment type="caution">
    <text evidence="2">The sequence shown here is derived from an EMBL/GenBank/DDBJ whole genome shotgun (WGS) entry which is preliminary data.</text>
</comment>
<dbReference type="AlphaFoldDB" id="A0A9P9L7B2"/>
<organism evidence="2 3">
    <name type="scientific">Fusarium solani</name>
    <name type="common">Filamentous fungus</name>
    <dbReference type="NCBI Taxonomy" id="169388"/>
    <lineage>
        <taxon>Eukaryota</taxon>
        <taxon>Fungi</taxon>
        <taxon>Dikarya</taxon>
        <taxon>Ascomycota</taxon>
        <taxon>Pezizomycotina</taxon>
        <taxon>Sordariomycetes</taxon>
        <taxon>Hypocreomycetidae</taxon>
        <taxon>Hypocreales</taxon>
        <taxon>Nectriaceae</taxon>
        <taxon>Fusarium</taxon>
        <taxon>Fusarium solani species complex</taxon>
    </lineage>
</organism>
<keyword evidence="3" id="KW-1185">Reference proteome</keyword>